<feature type="region of interest" description="Disordered" evidence="1">
    <location>
        <begin position="168"/>
        <end position="202"/>
    </location>
</feature>
<comment type="caution">
    <text evidence="4">The sequence shown here is derived from an EMBL/GenBank/DDBJ whole genome shotgun (WGS) entry which is preliminary data.</text>
</comment>
<keyword evidence="3" id="KW-0732">Signal</keyword>
<feature type="compositionally biased region" description="Polar residues" evidence="1">
    <location>
        <begin position="357"/>
        <end position="367"/>
    </location>
</feature>
<gene>
    <name evidence="4" type="ORF">ACJMK2_009307</name>
</gene>
<feature type="signal peptide" evidence="3">
    <location>
        <begin position="1"/>
        <end position="23"/>
    </location>
</feature>
<evidence type="ECO:0000313" key="5">
    <source>
        <dbReference type="Proteomes" id="UP001634394"/>
    </source>
</evidence>
<keyword evidence="2" id="KW-1133">Transmembrane helix</keyword>
<evidence type="ECO:0000256" key="1">
    <source>
        <dbReference type="SAM" id="MobiDB-lite"/>
    </source>
</evidence>
<name>A0ABD3VEU3_SINWO</name>
<accession>A0ABD3VEU3</accession>
<evidence type="ECO:0000256" key="3">
    <source>
        <dbReference type="SAM" id="SignalP"/>
    </source>
</evidence>
<evidence type="ECO:0000313" key="4">
    <source>
        <dbReference type="EMBL" id="KAL3859072.1"/>
    </source>
</evidence>
<feature type="region of interest" description="Disordered" evidence="1">
    <location>
        <begin position="353"/>
        <end position="380"/>
    </location>
</feature>
<keyword evidence="2" id="KW-0472">Membrane</keyword>
<sequence length="449" mass="50041">MHTFKILTGICAIIFLQISSSYGLYDGCVFITCPWMGRQDCSINTIPAYRAEIVSRNHRCIDQDDSHEHHGGRHKRGGNSHESDSNYRSNNGVFYTIVYSSTERRLTVHVWNRCKITLRVCQGTPTMSTSKLQSTKGSLPPMSTSPGYLPSMTKSTTRVKTIIPTTKSVQVTTRSTKLPTVTTRTTKRPQTVEPTTTRQQVTTKTWIRTQMTTQNIHTVTPKSSRRLITPTSKGQDVITTTTKRQDITSEHVIPKTTAVPQPFPSGEPSNAEHVKQELRNHEDPQYGLMIGVPVGLVVITAVIFSIIWLCRRGTHCSKEEKKVSELSKGLSIVYEEKSSSALPPSYGNPVYGKLTKGNINGKSSTTPEKPKREITMESSTKKSYGSDRIYEEIPSVRLSVHGTVSSTTSGLKSSKETNASGEPLPTMNGYSDMKGTEYYYMKRNFLLKN</sequence>
<dbReference type="EMBL" id="JBJQND010000012">
    <property type="protein sequence ID" value="KAL3859072.1"/>
    <property type="molecule type" value="Genomic_DNA"/>
</dbReference>
<feature type="compositionally biased region" description="Low complexity" evidence="1">
    <location>
        <begin position="171"/>
        <end position="202"/>
    </location>
</feature>
<feature type="region of interest" description="Disordered" evidence="1">
    <location>
        <begin position="126"/>
        <end position="152"/>
    </location>
</feature>
<keyword evidence="2" id="KW-0812">Transmembrane</keyword>
<reference evidence="4 5" key="1">
    <citation type="submission" date="2024-11" db="EMBL/GenBank/DDBJ databases">
        <title>Chromosome-level genome assembly of the freshwater bivalve Anodonta woodiana.</title>
        <authorList>
            <person name="Chen X."/>
        </authorList>
    </citation>
    <scope>NUCLEOTIDE SEQUENCE [LARGE SCALE GENOMIC DNA]</scope>
    <source>
        <strain evidence="4">MN2024</strain>
        <tissue evidence="4">Gills</tissue>
    </source>
</reference>
<keyword evidence="5" id="KW-1185">Reference proteome</keyword>
<feature type="region of interest" description="Disordered" evidence="1">
    <location>
        <begin position="62"/>
        <end position="85"/>
    </location>
</feature>
<feature type="chain" id="PRO_5044839891" evidence="3">
    <location>
        <begin position="24"/>
        <end position="449"/>
    </location>
</feature>
<feature type="region of interest" description="Disordered" evidence="1">
    <location>
        <begin position="404"/>
        <end position="428"/>
    </location>
</feature>
<evidence type="ECO:0000256" key="2">
    <source>
        <dbReference type="SAM" id="Phobius"/>
    </source>
</evidence>
<organism evidence="4 5">
    <name type="scientific">Sinanodonta woodiana</name>
    <name type="common">Chinese pond mussel</name>
    <name type="synonym">Anodonta woodiana</name>
    <dbReference type="NCBI Taxonomy" id="1069815"/>
    <lineage>
        <taxon>Eukaryota</taxon>
        <taxon>Metazoa</taxon>
        <taxon>Spiralia</taxon>
        <taxon>Lophotrochozoa</taxon>
        <taxon>Mollusca</taxon>
        <taxon>Bivalvia</taxon>
        <taxon>Autobranchia</taxon>
        <taxon>Heteroconchia</taxon>
        <taxon>Palaeoheterodonta</taxon>
        <taxon>Unionida</taxon>
        <taxon>Unionoidea</taxon>
        <taxon>Unionidae</taxon>
        <taxon>Unioninae</taxon>
        <taxon>Sinanodonta</taxon>
    </lineage>
</organism>
<proteinExistence type="predicted"/>
<feature type="transmembrane region" description="Helical" evidence="2">
    <location>
        <begin position="286"/>
        <end position="310"/>
    </location>
</feature>
<protein>
    <submittedName>
        <fullName evidence="4">Uncharacterized protein</fullName>
    </submittedName>
</protein>
<dbReference type="AlphaFoldDB" id="A0ABD3VEU3"/>
<dbReference type="Proteomes" id="UP001634394">
    <property type="component" value="Unassembled WGS sequence"/>
</dbReference>